<keyword evidence="1" id="KW-0472">Membrane</keyword>
<evidence type="ECO:0000313" key="3">
    <source>
        <dbReference type="Ensembl" id="ENSSFAP00005022701.1"/>
    </source>
</evidence>
<reference evidence="3" key="2">
    <citation type="submission" date="2025-08" db="UniProtKB">
        <authorList>
            <consortium name="Ensembl"/>
        </authorList>
    </citation>
    <scope>IDENTIFICATION</scope>
</reference>
<sequence length="271" mass="30646">NGSADVESTVFLNATMTTRLLLFLCLFGSALDVSCVVVDLRHVSCIWNQQGTPEVNYTFISCFHYEDTRVCTSYLSENNVNTGCIRPYAETQRFRTFYTNLVHGNNSFTTKHDLKHEVLLNPPTNVTALYGEDRNLCFYWNHTQNCVRSEFSVLREGAQRYCIYLASSTDQYELQVHSKLDDACGASRNWSNWSEPVEWGSNSGPGKSERCKTCTYKFLETLESSKGLVPWVPVLPHRRPNRLLSLHSCERTVGTVQASLLQVPSEASGIC</sequence>
<protein>
    <recommendedName>
        <fullName evidence="2">Cytokine receptor-like factor 2-like D1 domain-containing protein</fullName>
    </recommendedName>
</protein>
<dbReference type="SUPFAM" id="SSF49265">
    <property type="entry name" value="Fibronectin type III"/>
    <property type="match status" value="2"/>
</dbReference>
<dbReference type="AlphaFoldDB" id="A0A672GVI5"/>
<feature type="transmembrane region" description="Helical" evidence="1">
    <location>
        <begin position="20"/>
        <end position="40"/>
    </location>
</feature>
<keyword evidence="1" id="KW-1133">Transmembrane helix</keyword>
<dbReference type="InterPro" id="IPR036116">
    <property type="entry name" value="FN3_sf"/>
</dbReference>
<evidence type="ECO:0000313" key="4">
    <source>
        <dbReference type="Proteomes" id="UP000472267"/>
    </source>
</evidence>
<dbReference type="InterPro" id="IPR013783">
    <property type="entry name" value="Ig-like_fold"/>
</dbReference>
<dbReference type="InParanoid" id="A0A672GVI5"/>
<reference evidence="3" key="1">
    <citation type="submission" date="2019-06" db="EMBL/GenBank/DDBJ databases">
        <authorList>
            <consortium name="Wellcome Sanger Institute Data Sharing"/>
        </authorList>
    </citation>
    <scope>NUCLEOTIDE SEQUENCE [LARGE SCALE GENOMIC DNA]</scope>
</reference>
<evidence type="ECO:0000259" key="2">
    <source>
        <dbReference type="Pfam" id="PF21604"/>
    </source>
</evidence>
<gene>
    <name evidence="3" type="primary">LOC115408631</name>
</gene>
<name>A0A672GVI5_SALFA</name>
<dbReference type="Proteomes" id="UP000472267">
    <property type="component" value="Chromosome 20"/>
</dbReference>
<feature type="domain" description="Cytokine receptor-like factor 2-like D1" evidence="2">
    <location>
        <begin position="39"/>
        <end position="85"/>
    </location>
</feature>
<dbReference type="OMA" id="DARACEM"/>
<reference evidence="3" key="3">
    <citation type="submission" date="2025-09" db="UniProtKB">
        <authorList>
            <consortium name="Ensembl"/>
        </authorList>
    </citation>
    <scope>IDENTIFICATION</scope>
</reference>
<dbReference type="FunCoup" id="A0A672GVI5">
    <property type="interactions" value="1375"/>
</dbReference>
<proteinExistence type="predicted"/>
<organism evidence="3 4">
    <name type="scientific">Salarias fasciatus</name>
    <name type="common">Jewelled blenny</name>
    <name type="synonym">Blennius fasciatus</name>
    <dbReference type="NCBI Taxonomy" id="181472"/>
    <lineage>
        <taxon>Eukaryota</taxon>
        <taxon>Metazoa</taxon>
        <taxon>Chordata</taxon>
        <taxon>Craniata</taxon>
        <taxon>Vertebrata</taxon>
        <taxon>Euteleostomi</taxon>
        <taxon>Actinopterygii</taxon>
        <taxon>Neopterygii</taxon>
        <taxon>Teleostei</taxon>
        <taxon>Neoteleostei</taxon>
        <taxon>Acanthomorphata</taxon>
        <taxon>Ovalentaria</taxon>
        <taxon>Blenniimorphae</taxon>
        <taxon>Blenniiformes</taxon>
        <taxon>Blennioidei</taxon>
        <taxon>Blenniidae</taxon>
        <taxon>Salariinae</taxon>
        <taxon>Salarias</taxon>
    </lineage>
</organism>
<dbReference type="Ensembl" id="ENSSFAT00005023644.1">
    <property type="protein sequence ID" value="ENSSFAP00005022701.1"/>
    <property type="gene ID" value="ENSSFAG00005011783.1"/>
</dbReference>
<dbReference type="Gene3D" id="2.60.40.10">
    <property type="entry name" value="Immunoglobulins"/>
    <property type="match status" value="2"/>
</dbReference>
<dbReference type="InterPro" id="IPR048651">
    <property type="entry name" value="CRLF2-like_D1"/>
</dbReference>
<accession>A0A672GVI5</accession>
<dbReference type="Pfam" id="PF21604">
    <property type="entry name" value="CRLF2_D1"/>
    <property type="match status" value="1"/>
</dbReference>
<keyword evidence="4" id="KW-1185">Reference proteome</keyword>
<keyword evidence="1" id="KW-0812">Transmembrane</keyword>
<evidence type="ECO:0000256" key="1">
    <source>
        <dbReference type="SAM" id="Phobius"/>
    </source>
</evidence>